<evidence type="ECO:0000256" key="1">
    <source>
        <dbReference type="SAM" id="Coils"/>
    </source>
</evidence>
<feature type="signal peptide" evidence="4">
    <location>
        <begin position="1"/>
        <end position="22"/>
    </location>
</feature>
<evidence type="ECO:0000256" key="4">
    <source>
        <dbReference type="SAM" id="SignalP"/>
    </source>
</evidence>
<feature type="compositionally biased region" description="Pro residues" evidence="2">
    <location>
        <begin position="207"/>
        <end position="218"/>
    </location>
</feature>
<evidence type="ECO:0000256" key="2">
    <source>
        <dbReference type="SAM" id="MobiDB-lite"/>
    </source>
</evidence>
<evidence type="ECO:0008006" key="7">
    <source>
        <dbReference type="Google" id="ProtNLM"/>
    </source>
</evidence>
<evidence type="ECO:0000256" key="3">
    <source>
        <dbReference type="SAM" id="Phobius"/>
    </source>
</evidence>
<keyword evidence="3" id="KW-0472">Membrane</keyword>
<feature type="region of interest" description="Disordered" evidence="2">
    <location>
        <begin position="143"/>
        <end position="168"/>
    </location>
</feature>
<gene>
    <name evidence="5" type="ORF">MVEN_00698300</name>
</gene>
<keyword evidence="1" id="KW-0175">Coiled coil</keyword>
<organism evidence="5 6">
    <name type="scientific">Mycena venus</name>
    <dbReference type="NCBI Taxonomy" id="2733690"/>
    <lineage>
        <taxon>Eukaryota</taxon>
        <taxon>Fungi</taxon>
        <taxon>Dikarya</taxon>
        <taxon>Basidiomycota</taxon>
        <taxon>Agaricomycotina</taxon>
        <taxon>Agaricomycetes</taxon>
        <taxon>Agaricomycetidae</taxon>
        <taxon>Agaricales</taxon>
        <taxon>Marasmiineae</taxon>
        <taxon>Mycenaceae</taxon>
        <taxon>Mycena</taxon>
    </lineage>
</organism>
<dbReference type="AlphaFoldDB" id="A0A8H6YJI2"/>
<dbReference type="OrthoDB" id="3042468at2759"/>
<feature type="region of interest" description="Disordered" evidence="2">
    <location>
        <begin position="203"/>
        <end position="224"/>
    </location>
</feature>
<feature type="coiled-coil region" evidence="1">
    <location>
        <begin position="252"/>
        <end position="279"/>
    </location>
</feature>
<dbReference type="EMBL" id="JACAZI010000005">
    <property type="protein sequence ID" value="KAF7359737.1"/>
    <property type="molecule type" value="Genomic_DNA"/>
</dbReference>
<dbReference type="Proteomes" id="UP000620124">
    <property type="component" value="Unassembled WGS sequence"/>
</dbReference>
<proteinExistence type="predicted"/>
<feature type="compositionally biased region" description="Low complexity" evidence="2">
    <location>
        <begin position="154"/>
        <end position="168"/>
    </location>
</feature>
<evidence type="ECO:0000313" key="6">
    <source>
        <dbReference type="Proteomes" id="UP000620124"/>
    </source>
</evidence>
<keyword evidence="4" id="KW-0732">Signal</keyword>
<feature type="chain" id="PRO_5034462722" description="Mid2 domain-containing protein" evidence="4">
    <location>
        <begin position="23"/>
        <end position="290"/>
    </location>
</feature>
<sequence length="290" mass="30261">MQDISQMFGIALLSSLAPLAAGIVLFNPTTNVAQNTFVDCQWNAVTTDPATFSLVMQFFNGTADFGENAVVTIVRRGNTTTGVVNGIKNVLDLGPHRLAAYVDPFDPTTEPFAVSPSFQVVANVSASASSLVAPPVSTFVSGPTSTLGTGGVAPTSTSTPSSSSSNKSPIVVAATTGCAALILVILGTVLILHRRKARKLDLLRGRPFPPSTPDPEPINPRGHRAAFTTTPVFSTPLFESQATSSSGSNGSAVVVARLLEKTELELEDLRAEIRGLRLGQDALPPSYSPV</sequence>
<evidence type="ECO:0000313" key="5">
    <source>
        <dbReference type="EMBL" id="KAF7359737.1"/>
    </source>
</evidence>
<feature type="transmembrane region" description="Helical" evidence="3">
    <location>
        <begin position="170"/>
        <end position="192"/>
    </location>
</feature>
<name>A0A8H6YJI2_9AGAR</name>
<keyword evidence="3" id="KW-1133">Transmembrane helix</keyword>
<comment type="caution">
    <text evidence="5">The sequence shown here is derived from an EMBL/GenBank/DDBJ whole genome shotgun (WGS) entry which is preliminary data.</text>
</comment>
<reference evidence="5" key="1">
    <citation type="submission" date="2020-05" db="EMBL/GenBank/DDBJ databases">
        <title>Mycena genomes resolve the evolution of fungal bioluminescence.</title>
        <authorList>
            <person name="Tsai I.J."/>
        </authorList>
    </citation>
    <scope>NUCLEOTIDE SEQUENCE</scope>
    <source>
        <strain evidence="5">CCC161011</strain>
    </source>
</reference>
<keyword evidence="6" id="KW-1185">Reference proteome</keyword>
<accession>A0A8H6YJI2</accession>
<protein>
    <recommendedName>
        <fullName evidence="7">Mid2 domain-containing protein</fullName>
    </recommendedName>
</protein>
<keyword evidence="3" id="KW-0812">Transmembrane</keyword>